<gene>
    <name evidence="21" type="ORF">VF724_13605</name>
</gene>
<dbReference type="Gene3D" id="3.20.190.10">
    <property type="entry name" value="MutM-like, N-terminal"/>
    <property type="match status" value="1"/>
</dbReference>
<keyword evidence="12" id="KW-0238">DNA-binding</keyword>
<evidence type="ECO:0000256" key="16">
    <source>
        <dbReference type="ARBA" id="ARBA00023295"/>
    </source>
</evidence>
<name>A0ABU5ZJL0_9BACL</name>
<evidence type="ECO:0000256" key="7">
    <source>
        <dbReference type="ARBA" id="ARBA00022723"/>
    </source>
</evidence>
<evidence type="ECO:0000256" key="14">
    <source>
        <dbReference type="ARBA" id="ARBA00023239"/>
    </source>
</evidence>
<dbReference type="InterPro" id="IPR010979">
    <property type="entry name" value="Ribosomal_uS13-like_H2TH"/>
</dbReference>
<evidence type="ECO:0000259" key="19">
    <source>
        <dbReference type="PROSITE" id="PS51066"/>
    </source>
</evidence>
<dbReference type="SUPFAM" id="SSF81624">
    <property type="entry name" value="N-terminal domain of MutM-like DNA repair proteins"/>
    <property type="match status" value="1"/>
</dbReference>
<keyword evidence="13" id="KW-0234">DNA repair</keyword>
<evidence type="ECO:0000259" key="20">
    <source>
        <dbReference type="PROSITE" id="PS51068"/>
    </source>
</evidence>
<evidence type="ECO:0000256" key="8">
    <source>
        <dbReference type="ARBA" id="ARBA00022763"/>
    </source>
</evidence>
<feature type="domain" description="Formamidopyrimidine-DNA glycosylase catalytic" evidence="20">
    <location>
        <begin position="2"/>
        <end position="106"/>
    </location>
</feature>
<dbReference type="PANTHER" id="PTHR22993:SF9">
    <property type="entry name" value="FORMAMIDOPYRIMIDINE-DNA GLYCOSYLASE"/>
    <property type="match status" value="1"/>
</dbReference>
<keyword evidence="8" id="KW-0227">DNA damage</keyword>
<dbReference type="EC" id="3.2.2.23" evidence="4"/>
<keyword evidence="16" id="KW-0326">Glycosidase</keyword>
<keyword evidence="10" id="KW-0378">Hydrolase</keyword>
<evidence type="ECO:0000256" key="4">
    <source>
        <dbReference type="ARBA" id="ARBA00012024"/>
    </source>
</evidence>
<dbReference type="PANTHER" id="PTHR22993">
    <property type="entry name" value="FORMAMIDOPYRIMIDINE-DNA GLYCOSYLASE"/>
    <property type="match status" value="1"/>
</dbReference>
<evidence type="ECO:0000256" key="12">
    <source>
        <dbReference type="ARBA" id="ARBA00023125"/>
    </source>
</evidence>
<dbReference type="SMART" id="SM01232">
    <property type="entry name" value="H2TH"/>
    <property type="match status" value="1"/>
</dbReference>
<dbReference type="SUPFAM" id="SSF46946">
    <property type="entry name" value="S13-like H2TH domain"/>
    <property type="match status" value="1"/>
</dbReference>
<feature type="domain" description="FPG-type" evidence="19">
    <location>
        <begin position="236"/>
        <end position="270"/>
    </location>
</feature>
<sequence>MPELPEMENYRRLLKPLAAGKTVLSAKITREKSVNLPAETFAGAVAYQRITAVERRAKYLLFHLESSHVLLLHLMLNGWIYYTEGEEAPERTAQVELDLETGRLFFLGLRLGFLHYLSAFETSEKLRPLGPEPMEESFNLEHFQSRLNAKSRSVLKSALTDQRVIAGIGNCYSDEICFAAGILPYRKIHTLSLDESGRLFAAMKQVLSEAVNAGGYMEVPLYAGDKLTGGYDSRCAVYDRADEPCLRCGHPIGKREIASRKTFCCTNCQQ</sequence>
<accession>A0ABU5ZJL0</accession>
<dbReference type="Gene3D" id="1.10.8.50">
    <property type="match status" value="1"/>
</dbReference>
<dbReference type="Pfam" id="PF06827">
    <property type="entry name" value="zf-FPG_IleRS"/>
    <property type="match status" value="1"/>
</dbReference>
<reference evidence="21" key="1">
    <citation type="submission" date="2023-12" db="EMBL/GenBank/DDBJ databases">
        <title>Fervidustalea candida gen. nov., sp. nov., a novel member of the family Paenibacillaceae isolated from a geothermal area.</title>
        <authorList>
            <person name="Li W.-J."/>
            <person name="Jiao J.-Y."/>
            <person name="Chen Y."/>
        </authorList>
    </citation>
    <scope>NUCLEOTIDE SEQUENCE</scope>
    <source>
        <strain evidence="21">SYSU GA230002</strain>
    </source>
</reference>
<evidence type="ECO:0000256" key="2">
    <source>
        <dbReference type="ARBA" id="ARBA00001947"/>
    </source>
</evidence>
<dbReference type="PROSITE" id="PS51066">
    <property type="entry name" value="ZF_FPG_2"/>
    <property type="match status" value="1"/>
</dbReference>
<evidence type="ECO:0000313" key="22">
    <source>
        <dbReference type="Proteomes" id="UP001310386"/>
    </source>
</evidence>
<proteinExistence type="inferred from homology"/>
<evidence type="ECO:0000256" key="18">
    <source>
        <dbReference type="PROSITE-ProRule" id="PRU00391"/>
    </source>
</evidence>
<evidence type="ECO:0000256" key="3">
    <source>
        <dbReference type="ARBA" id="ARBA00009409"/>
    </source>
</evidence>
<dbReference type="PROSITE" id="PS51068">
    <property type="entry name" value="FPG_CAT"/>
    <property type="match status" value="1"/>
</dbReference>
<evidence type="ECO:0000313" key="21">
    <source>
        <dbReference type="EMBL" id="MEB3102701.1"/>
    </source>
</evidence>
<evidence type="ECO:0000256" key="17">
    <source>
        <dbReference type="ARBA" id="ARBA00030638"/>
    </source>
</evidence>
<keyword evidence="9 18" id="KW-0863">Zinc-finger</keyword>
<keyword evidence="7" id="KW-0479">Metal-binding</keyword>
<comment type="catalytic activity">
    <reaction evidence="1">
        <text>Hydrolysis of DNA containing ring-opened 7-methylguanine residues, releasing 2,6-diamino-4-hydroxy-5-(N-methyl)formamidopyrimidine.</text>
        <dbReference type="EC" id="3.2.2.23"/>
    </reaction>
</comment>
<evidence type="ECO:0000256" key="6">
    <source>
        <dbReference type="ARBA" id="ARBA00016240"/>
    </source>
</evidence>
<dbReference type="SUPFAM" id="SSF57716">
    <property type="entry name" value="Glucocorticoid receptor-like (DNA-binding domain)"/>
    <property type="match status" value="1"/>
</dbReference>
<dbReference type="SMART" id="SM00898">
    <property type="entry name" value="Fapy_DNA_glyco"/>
    <property type="match status" value="1"/>
</dbReference>
<evidence type="ECO:0000256" key="15">
    <source>
        <dbReference type="ARBA" id="ARBA00023268"/>
    </source>
</evidence>
<evidence type="ECO:0000256" key="9">
    <source>
        <dbReference type="ARBA" id="ARBA00022771"/>
    </source>
</evidence>
<keyword evidence="11" id="KW-0862">Zinc</keyword>
<dbReference type="InterPro" id="IPR035937">
    <property type="entry name" value="FPG_N"/>
</dbReference>
<keyword evidence="14" id="KW-0456">Lyase</keyword>
<evidence type="ECO:0000256" key="13">
    <source>
        <dbReference type="ARBA" id="ARBA00023204"/>
    </source>
</evidence>
<dbReference type="RefSeq" id="WP_371754823.1">
    <property type="nucleotide sequence ID" value="NZ_JAYJLD010000021.1"/>
</dbReference>
<evidence type="ECO:0000256" key="11">
    <source>
        <dbReference type="ARBA" id="ARBA00022833"/>
    </source>
</evidence>
<organism evidence="21 22">
    <name type="scientific">Ferviditalea candida</name>
    <dbReference type="NCBI Taxonomy" id="3108399"/>
    <lineage>
        <taxon>Bacteria</taxon>
        <taxon>Bacillati</taxon>
        <taxon>Bacillota</taxon>
        <taxon>Bacilli</taxon>
        <taxon>Bacillales</taxon>
        <taxon>Paenibacillaceae</taxon>
        <taxon>Ferviditalea</taxon>
    </lineage>
</organism>
<evidence type="ECO:0000256" key="5">
    <source>
        <dbReference type="ARBA" id="ARBA00012720"/>
    </source>
</evidence>
<comment type="similarity">
    <text evidence="3">Belongs to the FPG family.</text>
</comment>
<protein>
    <recommendedName>
        <fullName evidence="6">Formamidopyrimidine-DNA glycosylase</fullName>
        <ecNumber evidence="4">3.2.2.23</ecNumber>
        <ecNumber evidence="5">4.2.99.18</ecNumber>
    </recommendedName>
    <alternativeName>
        <fullName evidence="17">DNA-(apurinic or apyrimidinic site) lyase MutM</fullName>
    </alternativeName>
</protein>
<comment type="caution">
    <text evidence="21">The sequence shown here is derived from an EMBL/GenBank/DDBJ whole genome shotgun (WGS) entry which is preliminary data.</text>
</comment>
<comment type="cofactor">
    <cofactor evidence="2">
        <name>Zn(2+)</name>
        <dbReference type="ChEBI" id="CHEBI:29105"/>
    </cofactor>
</comment>
<keyword evidence="15" id="KW-0511">Multifunctional enzyme</keyword>
<dbReference type="EMBL" id="JAYJLD010000021">
    <property type="protein sequence ID" value="MEB3102701.1"/>
    <property type="molecule type" value="Genomic_DNA"/>
</dbReference>
<keyword evidence="22" id="KW-1185">Reference proteome</keyword>
<dbReference type="EC" id="4.2.99.18" evidence="5"/>
<dbReference type="Pfam" id="PF01149">
    <property type="entry name" value="Fapy_DNA_glyco"/>
    <property type="match status" value="1"/>
</dbReference>
<dbReference type="InterPro" id="IPR000214">
    <property type="entry name" value="Znf_DNA_glyclase/AP_lyase"/>
</dbReference>
<dbReference type="InterPro" id="IPR012319">
    <property type="entry name" value="FPG_cat"/>
</dbReference>
<evidence type="ECO:0000256" key="1">
    <source>
        <dbReference type="ARBA" id="ARBA00001668"/>
    </source>
</evidence>
<evidence type="ECO:0000256" key="10">
    <source>
        <dbReference type="ARBA" id="ARBA00022801"/>
    </source>
</evidence>
<dbReference type="Proteomes" id="UP001310386">
    <property type="component" value="Unassembled WGS sequence"/>
</dbReference>
<dbReference type="Pfam" id="PF06831">
    <property type="entry name" value="H2TH"/>
    <property type="match status" value="1"/>
</dbReference>
<dbReference type="InterPro" id="IPR010663">
    <property type="entry name" value="Znf_FPG/IleRS"/>
</dbReference>
<dbReference type="InterPro" id="IPR015886">
    <property type="entry name" value="H2TH_FPG"/>
</dbReference>